<dbReference type="InParanoid" id="A0A067PEL7"/>
<dbReference type="Proteomes" id="UP000027265">
    <property type="component" value="Unassembled WGS sequence"/>
</dbReference>
<keyword evidence="2" id="KW-1185">Reference proteome</keyword>
<name>A0A067PEL7_9AGAM</name>
<dbReference type="EMBL" id="KL197785">
    <property type="protein sequence ID" value="KDQ49427.1"/>
    <property type="molecule type" value="Genomic_DNA"/>
</dbReference>
<accession>A0A067PEL7</accession>
<proteinExistence type="predicted"/>
<dbReference type="HOGENOM" id="CLU_1927931_0_0_1"/>
<evidence type="ECO:0000313" key="2">
    <source>
        <dbReference type="Proteomes" id="UP000027265"/>
    </source>
</evidence>
<dbReference type="AlphaFoldDB" id="A0A067PEL7"/>
<evidence type="ECO:0000313" key="1">
    <source>
        <dbReference type="EMBL" id="KDQ49427.1"/>
    </source>
</evidence>
<sequence length="131" mass="15442">MAHPAAYPETLQLYLAHRGHLAFRAEERLRNFPKFFPSLDDFYEWATRANELHNEHTWNKMAISFYPHTVPDDPYDWQSYCNQVDDWFMQYHRLDDELTRCPVCNDQEEADRGSAPSGVCEKCGCTPHVTE</sequence>
<protein>
    <submittedName>
        <fullName evidence="1">Uncharacterized protein</fullName>
    </submittedName>
</protein>
<organism evidence="1 2">
    <name type="scientific">Jaapia argillacea MUCL 33604</name>
    <dbReference type="NCBI Taxonomy" id="933084"/>
    <lineage>
        <taxon>Eukaryota</taxon>
        <taxon>Fungi</taxon>
        <taxon>Dikarya</taxon>
        <taxon>Basidiomycota</taxon>
        <taxon>Agaricomycotina</taxon>
        <taxon>Agaricomycetes</taxon>
        <taxon>Agaricomycetidae</taxon>
        <taxon>Jaapiales</taxon>
        <taxon>Jaapiaceae</taxon>
        <taxon>Jaapia</taxon>
    </lineage>
</organism>
<reference evidence="2" key="1">
    <citation type="journal article" date="2014" name="Proc. Natl. Acad. Sci. U.S.A.">
        <title>Extensive sampling of basidiomycete genomes demonstrates inadequacy of the white-rot/brown-rot paradigm for wood decay fungi.</title>
        <authorList>
            <person name="Riley R."/>
            <person name="Salamov A.A."/>
            <person name="Brown D.W."/>
            <person name="Nagy L.G."/>
            <person name="Floudas D."/>
            <person name="Held B.W."/>
            <person name="Levasseur A."/>
            <person name="Lombard V."/>
            <person name="Morin E."/>
            <person name="Otillar R."/>
            <person name="Lindquist E.A."/>
            <person name="Sun H."/>
            <person name="LaButti K.M."/>
            <person name="Schmutz J."/>
            <person name="Jabbour D."/>
            <person name="Luo H."/>
            <person name="Baker S.E."/>
            <person name="Pisabarro A.G."/>
            <person name="Walton J.D."/>
            <person name="Blanchette R.A."/>
            <person name="Henrissat B."/>
            <person name="Martin F."/>
            <person name="Cullen D."/>
            <person name="Hibbett D.S."/>
            <person name="Grigoriev I.V."/>
        </authorList>
    </citation>
    <scope>NUCLEOTIDE SEQUENCE [LARGE SCALE GENOMIC DNA]</scope>
    <source>
        <strain evidence="2">MUCL 33604</strain>
    </source>
</reference>
<gene>
    <name evidence="1" type="ORF">JAAARDRAFT_200864</name>
</gene>